<evidence type="ECO:0000256" key="2">
    <source>
        <dbReference type="ARBA" id="ARBA00006966"/>
    </source>
</evidence>
<dbReference type="GO" id="GO:0006520">
    <property type="term" value="P:amino acid metabolic process"/>
    <property type="evidence" value="ECO:0007669"/>
    <property type="project" value="InterPro"/>
</dbReference>
<comment type="caution">
    <text evidence="5">The sequence shown here is derived from an EMBL/GenBank/DDBJ whole genome shotgun (WGS) entry which is preliminary data.</text>
</comment>
<evidence type="ECO:0000256" key="3">
    <source>
        <dbReference type="ARBA" id="ARBA00022898"/>
    </source>
</evidence>
<keyword evidence="3" id="KW-0663">Pyridoxal phosphate</keyword>
<dbReference type="Gene3D" id="3.90.1150.10">
    <property type="entry name" value="Aspartate Aminotransferase, domain 1"/>
    <property type="match status" value="1"/>
</dbReference>
<protein>
    <submittedName>
        <fullName evidence="5">L-threonine aldolase</fullName>
    </submittedName>
</protein>
<accession>A0A2U1E6Z6</accession>
<dbReference type="EMBL" id="QEKV01000001">
    <property type="protein sequence ID" value="PVY95724.1"/>
    <property type="molecule type" value="Genomic_DNA"/>
</dbReference>
<evidence type="ECO:0000259" key="4">
    <source>
        <dbReference type="Pfam" id="PF01212"/>
    </source>
</evidence>
<dbReference type="PANTHER" id="PTHR48097">
    <property type="entry name" value="L-THREONINE ALDOLASE-RELATED"/>
    <property type="match status" value="1"/>
</dbReference>
<dbReference type="InterPro" id="IPR001597">
    <property type="entry name" value="ArAA_b-elim_lyase/Thr_aldolase"/>
</dbReference>
<sequence>MIFLNCDYNEGCHPKILERLVETNFEQCLGYGDDKYSKHARELIKKSLGTEDCDIYFLVSGTPTNVSALNQILKPYQAVMAPDTAHINVHETGMPEACGHKILTFPNQNGKITIEQIDEFMRQRNFEAVVEHSVEPKLVYITYPTEIGTLYTKKELEDLHKYCKSHDLYLYLDGARLGYGLTAEDGDITFEDIAKNCDMFYIGGTKCGALLGEAMVIMNDELKKGFRYIIKQTGQLLAKGRAAGIQFETLFTDNLYIDICANANAQACRVRDKLKEKGIEFLYETSTNQQFPIVPNSFLEATKDEYVFDKTKIISDDLSAIRICTSWATKDENIDKLIEIIDKNL</sequence>
<dbReference type="InterPro" id="IPR015422">
    <property type="entry name" value="PyrdxlP-dep_Trfase_small"/>
</dbReference>
<evidence type="ECO:0000313" key="6">
    <source>
        <dbReference type="Proteomes" id="UP000245793"/>
    </source>
</evidence>
<dbReference type="Proteomes" id="UP000245793">
    <property type="component" value="Unassembled WGS sequence"/>
</dbReference>
<organism evidence="5 6">
    <name type="scientific">Ezakiella coagulans</name>
    <dbReference type="NCBI Taxonomy" id="46507"/>
    <lineage>
        <taxon>Bacteria</taxon>
        <taxon>Bacillati</taxon>
        <taxon>Bacillota</taxon>
        <taxon>Tissierellia</taxon>
        <taxon>Ezakiella</taxon>
    </lineage>
</organism>
<dbReference type="SUPFAM" id="SSF53383">
    <property type="entry name" value="PLP-dependent transferases"/>
    <property type="match status" value="1"/>
</dbReference>
<reference evidence="5 6" key="1">
    <citation type="submission" date="2018-04" db="EMBL/GenBank/DDBJ databases">
        <title>Genomic Encyclopedia of Type Strains, Phase IV (KMG-IV): sequencing the most valuable type-strain genomes for metagenomic binning, comparative biology and taxonomic classification.</title>
        <authorList>
            <person name="Goeker M."/>
        </authorList>
    </citation>
    <scope>NUCLEOTIDE SEQUENCE [LARGE SCALE GENOMIC DNA]</scope>
    <source>
        <strain evidence="5 6">DSM 20705</strain>
    </source>
</reference>
<dbReference type="InterPro" id="IPR015421">
    <property type="entry name" value="PyrdxlP-dep_Trfase_major"/>
</dbReference>
<feature type="domain" description="Aromatic amino acid beta-eliminating lyase/threonine aldolase" evidence="4">
    <location>
        <begin position="18"/>
        <end position="291"/>
    </location>
</feature>
<dbReference type="PANTHER" id="PTHR48097:SF5">
    <property type="entry name" value="LOW SPECIFICITY L-THREONINE ALDOLASE"/>
    <property type="match status" value="1"/>
</dbReference>
<comment type="similarity">
    <text evidence="2">Belongs to the threonine aldolase family.</text>
</comment>
<dbReference type="AlphaFoldDB" id="A0A2U1E6Z6"/>
<proteinExistence type="inferred from homology"/>
<dbReference type="Pfam" id="PF01212">
    <property type="entry name" value="Beta_elim_lyase"/>
    <property type="match status" value="1"/>
</dbReference>
<dbReference type="InterPro" id="IPR015424">
    <property type="entry name" value="PyrdxlP-dep_Trfase"/>
</dbReference>
<name>A0A2U1E6Z6_9FIRM</name>
<comment type="cofactor">
    <cofactor evidence="1">
        <name>pyridoxal 5'-phosphate</name>
        <dbReference type="ChEBI" id="CHEBI:597326"/>
    </cofactor>
</comment>
<evidence type="ECO:0000256" key="1">
    <source>
        <dbReference type="ARBA" id="ARBA00001933"/>
    </source>
</evidence>
<keyword evidence="6" id="KW-1185">Reference proteome</keyword>
<dbReference type="Gene3D" id="3.40.640.10">
    <property type="entry name" value="Type I PLP-dependent aspartate aminotransferase-like (Major domain)"/>
    <property type="match status" value="1"/>
</dbReference>
<evidence type="ECO:0000313" key="5">
    <source>
        <dbReference type="EMBL" id="PVY95724.1"/>
    </source>
</evidence>
<dbReference type="RefSeq" id="WP_116479617.1">
    <property type="nucleotide sequence ID" value="NZ_CAUPJO010000001.1"/>
</dbReference>
<dbReference type="GO" id="GO:0016829">
    <property type="term" value="F:lyase activity"/>
    <property type="evidence" value="ECO:0007669"/>
    <property type="project" value="InterPro"/>
</dbReference>
<gene>
    <name evidence="5" type="ORF">C7381_101250</name>
</gene>